<gene>
    <name evidence="2" type="ORF">SacazDRAFT_00626</name>
</gene>
<dbReference type="Proteomes" id="UP000004705">
    <property type="component" value="Chromosome"/>
</dbReference>
<keyword evidence="1" id="KW-0472">Membrane</keyword>
<reference evidence="2 3" key="1">
    <citation type="journal article" date="2012" name="Stand. Genomic Sci.">
        <title>Genome sequence of the soil bacterium Saccharomonospora azurea type strain (NA-128(T)).</title>
        <authorList>
            <person name="Klenk H.P."/>
            <person name="Held B."/>
            <person name="Lucas S."/>
            <person name="Lapidus A."/>
            <person name="Copeland A."/>
            <person name="Hammon N."/>
            <person name="Pitluck S."/>
            <person name="Goodwin L.A."/>
            <person name="Han C."/>
            <person name="Tapia R."/>
            <person name="Brambilla E.M."/>
            <person name="Potter G."/>
            <person name="Land M."/>
            <person name="Ivanova N."/>
            <person name="Rohde M."/>
            <person name="Goker M."/>
            <person name="Detter J.C."/>
            <person name="Kyrpides N.C."/>
            <person name="Woyke T."/>
        </authorList>
    </citation>
    <scope>NUCLEOTIDE SEQUENCE [LARGE SCALE GENOMIC DNA]</scope>
    <source>
        <strain evidence="2 3">NA-128</strain>
    </source>
</reference>
<evidence type="ECO:0000256" key="1">
    <source>
        <dbReference type="SAM" id="Phobius"/>
    </source>
</evidence>
<evidence type="ECO:0000313" key="2">
    <source>
        <dbReference type="EMBL" id="EHY87576.1"/>
    </source>
</evidence>
<dbReference type="InterPro" id="IPR018730">
    <property type="entry name" value="DUF2273"/>
</dbReference>
<name>H8GAL0_9PSEU</name>
<protein>
    <submittedName>
        <fullName evidence="2">Small integral membrane protein (DUF2273)</fullName>
    </submittedName>
</protein>
<dbReference type="Pfam" id="PF10031">
    <property type="entry name" value="DUF2273"/>
    <property type="match status" value="1"/>
</dbReference>
<dbReference type="EMBL" id="CM001466">
    <property type="protein sequence ID" value="EHY87576.1"/>
    <property type="molecule type" value="Genomic_DNA"/>
</dbReference>
<evidence type="ECO:0000313" key="3">
    <source>
        <dbReference type="Proteomes" id="UP000004705"/>
    </source>
</evidence>
<keyword evidence="1" id="KW-1133">Transmembrane helix</keyword>
<keyword evidence="1" id="KW-0812">Transmembrane</keyword>
<dbReference type="RefSeq" id="WP_005438544.1">
    <property type="nucleotide sequence ID" value="NZ_CM001466.1"/>
</dbReference>
<organism evidence="2 3">
    <name type="scientific">Saccharomonospora azurea NA-128</name>
    <dbReference type="NCBI Taxonomy" id="882081"/>
    <lineage>
        <taxon>Bacteria</taxon>
        <taxon>Bacillati</taxon>
        <taxon>Actinomycetota</taxon>
        <taxon>Actinomycetes</taxon>
        <taxon>Pseudonocardiales</taxon>
        <taxon>Pseudonocardiaceae</taxon>
        <taxon>Saccharomonospora</taxon>
    </lineage>
</organism>
<keyword evidence="3" id="KW-1185">Reference proteome</keyword>
<accession>H8GAL0</accession>
<proteinExistence type="predicted"/>
<feature type="transmembrane region" description="Helical" evidence="1">
    <location>
        <begin position="12"/>
        <end position="39"/>
    </location>
</feature>
<sequence>MTRAHIGTLVGLAFGLSWAFGGFGHLLIVLFVTLIGYVIGKVLDGDIDLSRYVPDRRQSR</sequence>
<dbReference type="HOGENOM" id="CLU_196127_0_0_11"/>
<dbReference type="AlphaFoldDB" id="H8GAL0"/>
<dbReference type="OrthoDB" id="3557127at2"/>